<evidence type="ECO:0000256" key="3">
    <source>
        <dbReference type="ARBA" id="ARBA00022737"/>
    </source>
</evidence>
<dbReference type="InterPro" id="IPR017907">
    <property type="entry name" value="Znf_RING_CS"/>
</dbReference>
<dbReference type="AlphaFoldDB" id="A0A8J8T0H0"/>
<evidence type="ECO:0000256" key="1">
    <source>
        <dbReference type="ARBA" id="ARBA00022679"/>
    </source>
</evidence>
<dbReference type="GO" id="GO:0016567">
    <property type="term" value="P:protein ubiquitination"/>
    <property type="evidence" value="ECO:0007669"/>
    <property type="project" value="InterPro"/>
</dbReference>
<keyword evidence="11" id="KW-1185">Reference proteome</keyword>
<dbReference type="InterPro" id="IPR031127">
    <property type="entry name" value="E3_UB_ligase_RBR"/>
</dbReference>
<evidence type="ECO:0000313" key="11">
    <source>
        <dbReference type="Proteomes" id="UP000785679"/>
    </source>
</evidence>
<protein>
    <recommendedName>
        <fullName evidence="12">RING-type domain-containing protein</fullName>
    </recommendedName>
</protein>
<keyword evidence="3" id="KW-0677">Repeat</keyword>
<feature type="domain" description="RING-type" evidence="9">
    <location>
        <begin position="104"/>
        <end position="322"/>
    </location>
</feature>
<evidence type="ECO:0000259" key="9">
    <source>
        <dbReference type="PROSITE" id="PS51873"/>
    </source>
</evidence>
<dbReference type="InterPro" id="IPR044066">
    <property type="entry name" value="TRIAD_supradom"/>
</dbReference>
<dbReference type="InterPro" id="IPR001841">
    <property type="entry name" value="Znf_RING"/>
</dbReference>
<keyword evidence="5" id="KW-0833">Ubl conjugation pathway</keyword>
<name>A0A8J8T0H0_HALGN</name>
<feature type="domain" description="RING-type" evidence="8">
    <location>
        <begin position="108"/>
        <end position="157"/>
    </location>
</feature>
<keyword evidence="2" id="KW-0479">Metal-binding</keyword>
<evidence type="ECO:0000256" key="6">
    <source>
        <dbReference type="ARBA" id="ARBA00022833"/>
    </source>
</evidence>
<gene>
    <name evidence="10" type="ORF">FGO68_gene8466</name>
</gene>
<proteinExistence type="predicted"/>
<evidence type="ECO:0000256" key="2">
    <source>
        <dbReference type="ARBA" id="ARBA00022723"/>
    </source>
</evidence>
<dbReference type="GO" id="GO:0008270">
    <property type="term" value="F:zinc ion binding"/>
    <property type="evidence" value="ECO:0007669"/>
    <property type="project" value="UniProtKB-KW"/>
</dbReference>
<sequence>MDLKSLLSQNYQDALQKLTTDKQSGTLFKQTQQSSVDPFFLDTLKLLHTHTTQTINCCDTSPQYLLTPCCLVKQCLTCILSHDFTCRHCLQQSILTESIRLFKESLYCLICYEPITEHPVYLQKCKHLFCQGCMHGYVLECLGQGKVRQTSKCPQCQGKRTVGNKVLQQVLNENEYQRIVGLQLKGVKQKENSGEVLKYCPRCDYGEFISPQAERFNCISCGMKMCPNCNEEPPHPGLTCRESREQRAVTNQFLAPELAIEGVKSCPKCGFLIERSDGCNFMTCISSNCLRQTFFCYLCGLELKYSEHFSHYRLKGPFGDTCNHIDEISEDEEEDEDESD</sequence>
<dbReference type="CDD" id="cd20335">
    <property type="entry name" value="BRcat_RBR"/>
    <property type="match status" value="1"/>
</dbReference>
<evidence type="ECO:0008006" key="12">
    <source>
        <dbReference type="Google" id="ProtNLM"/>
    </source>
</evidence>
<keyword evidence="1" id="KW-0808">Transferase</keyword>
<evidence type="ECO:0000313" key="10">
    <source>
        <dbReference type="EMBL" id="TNV77031.1"/>
    </source>
</evidence>
<dbReference type="PROSITE" id="PS51873">
    <property type="entry name" value="TRIAD"/>
    <property type="match status" value="1"/>
</dbReference>
<dbReference type="GO" id="GO:0004842">
    <property type="term" value="F:ubiquitin-protein transferase activity"/>
    <property type="evidence" value="ECO:0007669"/>
    <property type="project" value="InterPro"/>
</dbReference>
<evidence type="ECO:0000256" key="4">
    <source>
        <dbReference type="ARBA" id="ARBA00022771"/>
    </source>
</evidence>
<dbReference type="Proteomes" id="UP000785679">
    <property type="component" value="Unassembled WGS sequence"/>
</dbReference>
<dbReference type="OrthoDB" id="301105at2759"/>
<evidence type="ECO:0000259" key="8">
    <source>
        <dbReference type="PROSITE" id="PS50089"/>
    </source>
</evidence>
<dbReference type="SMART" id="SM00184">
    <property type="entry name" value="RING"/>
    <property type="match status" value="1"/>
</dbReference>
<comment type="caution">
    <text evidence="10">The sequence shown here is derived from an EMBL/GenBank/DDBJ whole genome shotgun (WGS) entry which is preliminary data.</text>
</comment>
<accession>A0A8J8T0H0</accession>
<evidence type="ECO:0000256" key="7">
    <source>
        <dbReference type="PROSITE-ProRule" id="PRU00175"/>
    </source>
</evidence>
<keyword evidence="6" id="KW-0862">Zinc</keyword>
<dbReference type="PROSITE" id="PS00518">
    <property type="entry name" value="ZF_RING_1"/>
    <property type="match status" value="1"/>
</dbReference>
<organism evidence="10 11">
    <name type="scientific">Halteria grandinella</name>
    <dbReference type="NCBI Taxonomy" id="5974"/>
    <lineage>
        <taxon>Eukaryota</taxon>
        <taxon>Sar</taxon>
        <taxon>Alveolata</taxon>
        <taxon>Ciliophora</taxon>
        <taxon>Intramacronucleata</taxon>
        <taxon>Spirotrichea</taxon>
        <taxon>Stichotrichia</taxon>
        <taxon>Sporadotrichida</taxon>
        <taxon>Halteriidae</taxon>
        <taxon>Halteria</taxon>
    </lineage>
</organism>
<dbReference type="EMBL" id="RRYP01012555">
    <property type="protein sequence ID" value="TNV77031.1"/>
    <property type="molecule type" value="Genomic_DNA"/>
</dbReference>
<dbReference type="SUPFAM" id="SSF57850">
    <property type="entry name" value="RING/U-box"/>
    <property type="match status" value="3"/>
</dbReference>
<keyword evidence="4 7" id="KW-0863">Zinc-finger</keyword>
<reference evidence="10" key="1">
    <citation type="submission" date="2019-06" db="EMBL/GenBank/DDBJ databases">
        <authorList>
            <person name="Zheng W."/>
        </authorList>
    </citation>
    <scope>NUCLEOTIDE SEQUENCE</scope>
    <source>
        <strain evidence="10">QDHG01</strain>
    </source>
</reference>
<dbReference type="Gene3D" id="1.20.120.1750">
    <property type="match status" value="1"/>
</dbReference>
<dbReference type="Gene3D" id="3.30.40.10">
    <property type="entry name" value="Zinc/RING finger domain, C3HC4 (zinc finger)"/>
    <property type="match status" value="1"/>
</dbReference>
<dbReference type="Pfam" id="PF14634">
    <property type="entry name" value="zf-RING_5"/>
    <property type="match status" value="1"/>
</dbReference>
<evidence type="ECO:0000256" key="5">
    <source>
        <dbReference type="ARBA" id="ARBA00022786"/>
    </source>
</evidence>
<dbReference type="PANTHER" id="PTHR11685">
    <property type="entry name" value="RBR FAMILY RING FINGER AND IBR DOMAIN-CONTAINING"/>
    <property type="match status" value="1"/>
</dbReference>
<dbReference type="PROSITE" id="PS50089">
    <property type="entry name" value="ZF_RING_2"/>
    <property type="match status" value="1"/>
</dbReference>
<dbReference type="InterPro" id="IPR013083">
    <property type="entry name" value="Znf_RING/FYVE/PHD"/>
</dbReference>